<gene>
    <name evidence="2" type="ORF">P153DRAFT_366639</name>
</gene>
<keyword evidence="1" id="KW-1133">Transmembrane helix</keyword>
<evidence type="ECO:0000313" key="2">
    <source>
        <dbReference type="EMBL" id="KAF2129206.1"/>
    </source>
</evidence>
<dbReference type="RefSeq" id="XP_033523595.1">
    <property type="nucleotide sequence ID" value="XM_033668098.1"/>
</dbReference>
<evidence type="ECO:0000256" key="1">
    <source>
        <dbReference type="SAM" id="Phobius"/>
    </source>
</evidence>
<proteinExistence type="predicted"/>
<reference evidence="2" key="1">
    <citation type="journal article" date="2020" name="Stud. Mycol.">
        <title>101 Dothideomycetes genomes: a test case for predicting lifestyles and emergence of pathogens.</title>
        <authorList>
            <person name="Haridas S."/>
            <person name="Albert R."/>
            <person name="Binder M."/>
            <person name="Bloem J."/>
            <person name="Labutti K."/>
            <person name="Salamov A."/>
            <person name="Andreopoulos B."/>
            <person name="Baker S."/>
            <person name="Barry K."/>
            <person name="Bills G."/>
            <person name="Bluhm B."/>
            <person name="Cannon C."/>
            <person name="Castanera R."/>
            <person name="Culley D."/>
            <person name="Daum C."/>
            <person name="Ezra D."/>
            <person name="Gonzalez J."/>
            <person name="Henrissat B."/>
            <person name="Kuo A."/>
            <person name="Liang C."/>
            <person name="Lipzen A."/>
            <person name="Lutzoni F."/>
            <person name="Magnuson J."/>
            <person name="Mondo S."/>
            <person name="Nolan M."/>
            <person name="Ohm R."/>
            <person name="Pangilinan J."/>
            <person name="Park H.-J."/>
            <person name="Ramirez L."/>
            <person name="Alfaro M."/>
            <person name="Sun H."/>
            <person name="Tritt A."/>
            <person name="Yoshinaga Y."/>
            <person name="Zwiers L.-H."/>
            <person name="Turgeon B."/>
            <person name="Goodwin S."/>
            <person name="Spatafora J."/>
            <person name="Crous P."/>
            <person name="Grigoriev I."/>
        </authorList>
    </citation>
    <scope>NUCLEOTIDE SEQUENCE</scope>
    <source>
        <strain evidence="2">CBS 119687</strain>
    </source>
</reference>
<dbReference type="EMBL" id="ML977506">
    <property type="protein sequence ID" value="KAF2129206.1"/>
    <property type="molecule type" value="Genomic_DNA"/>
</dbReference>
<keyword evidence="1" id="KW-0472">Membrane</keyword>
<sequence length="68" mass="7589">MDDKSISFFDVTRSSVSFYMFLISLQSTLIVSACNNLASLAISPQLYIICKRLCALFARQSSRQSTVT</sequence>
<organism evidence="2 3">
    <name type="scientific">Dothidotthia symphoricarpi CBS 119687</name>
    <dbReference type="NCBI Taxonomy" id="1392245"/>
    <lineage>
        <taxon>Eukaryota</taxon>
        <taxon>Fungi</taxon>
        <taxon>Dikarya</taxon>
        <taxon>Ascomycota</taxon>
        <taxon>Pezizomycotina</taxon>
        <taxon>Dothideomycetes</taxon>
        <taxon>Pleosporomycetidae</taxon>
        <taxon>Pleosporales</taxon>
        <taxon>Dothidotthiaceae</taxon>
        <taxon>Dothidotthia</taxon>
    </lineage>
</organism>
<name>A0A6A6AC92_9PLEO</name>
<dbReference type="GeneID" id="54408530"/>
<feature type="transmembrane region" description="Helical" evidence="1">
    <location>
        <begin position="18"/>
        <end position="42"/>
    </location>
</feature>
<keyword evidence="3" id="KW-1185">Reference proteome</keyword>
<dbReference type="AlphaFoldDB" id="A0A6A6AC92"/>
<dbReference type="PROSITE" id="PS51257">
    <property type="entry name" value="PROKAR_LIPOPROTEIN"/>
    <property type="match status" value="1"/>
</dbReference>
<dbReference type="Proteomes" id="UP000799771">
    <property type="component" value="Unassembled WGS sequence"/>
</dbReference>
<dbReference type="OrthoDB" id="333024at2759"/>
<keyword evidence="1" id="KW-0812">Transmembrane</keyword>
<accession>A0A6A6AC92</accession>
<protein>
    <submittedName>
        <fullName evidence="2">Uncharacterized protein</fullName>
    </submittedName>
</protein>
<evidence type="ECO:0000313" key="3">
    <source>
        <dbReference type="Proteomes" id="UP000799771"/>
    </source>
</evidence>